<evidence type="ECO:0000313" key="2">
    <source>
        <dbReference type="Proteomes" id="UP001165085"/>
    </source>
</evidence>
<protein>
    <submittedName>
        <fullName evidence="1">Uncharacterized protein</fullName>
    </submittedName>
</protein>
<keyword evidence="2" id="KW-1185">Reference proteome</keyword>
<comment type="caution">
    <text evidence="1">The sequence shown here is derived from an EMBL/GenBank/DDBJ whole genome shotgun (WGS) entry which is preliminary data.</text>
</comment>
<organism evidence="1 2">
    <name type="scientific">Triparma strigata</name>
    <dbReference type="NCBI Taxonomy" id="1606541"/>
    <lineage>
        <taxon>Eukaryota</taxon>
        <taxon>Sar</taxon>
        <taxon>Stramenopiles</taxon>
        <taxon>Ochrophyta</taxon>
        <taxon>Bolidophyceae</taxon>
        <taxon>Parmales</taxon>
        <taxon>Triparmaceae</taxon>
        <taxon>Triparma</taxon>
    </lineage>
</organism>
<evidence type="ECO:0000313" key="1">
    <source>
        <dbReference type="EMBL" id="GMH97876.1"/>
    </source>
</evidence>
<name>A0A9W7C0P0_9STRA</name>
<sequence length="144" mass="15724">MENPTQMSSPEADTRMLLNGDVDMTAISCPSPSPLSLPMPPAFRHFTPPVKVTEEWDVPKSFSFSLPKTRKVKVLLHRRRTPSPRGKLGQYELVPAVVSPSQQNVSPSQQTFDVNMSDASVNMSMEMSEASVSAMVAAATWSAS</sequence>
<gene>
    <name evidence="1" type="ORF">TrST_g11259</name>
</gene>
<reference evidence="2" key="1">
    <citation type="journal article" date="2023" name="Commun. Biol.">
        <title>Genome analysis of Parmales, the sister group of diatoms, reveals the evolutionary specialization of diatoms from phago-mixotrophs to photoautotrophs.</title>
        <authorList>
            <person name="Ban H."/>
            <person name="Sato S."/>
            <person name="Yoshikawa S."/>
            <person name="Yamada K."/>
            <person name="Nakamura Y."/>
            <person name="Ichinomiya M."/>
            <person name="Sato N."/>
            <person name="Blanc-Mathieu R."/>
            <person name="Endo H."/>
            <person name="Kuwata A."/>
            <person name="Ogata H."/>
        </authorList>
    </citation>
    <scope>NUCLEOTIDE SEQUENCE [LARGE SCALE GENOMIC DNA]</scope>
    <source>
        <strain evidence="2">NIES 3701</strain>
    </source>
</reference>
<dbReference type="AlphaFoldDB" id="A0A9W7C0P0"/>
<dbReference type="EMBL" id="BRXY01000503">
    <property type="protein sequence ID" value="GMH97876.1"/>
    <property type="molecule type" value="Genomic_DNA"/>
</dbReference>
<dbReference type="Proteomes" id="UP001165085">
    <property type="component" value="Unassembled WGS sequence"/>
</dbReference>
<proteinExistence type="predicted"/>
<accession>A0A9W7C0P0</accession>